<dbReference type="EMBL" id="CP035494">
    <property type="protein sequence ID" value="QAY60058.1"/>
    <property type="molecule type" value="Genomic_DNA"/>
</dbReference>
<evidence type="ECO:0000313" key="3">
    <source>
        <dbReference type="Proteomes" id="UP000293995"/>
    </source>
</evidence>
<proteinExistence type="predicted"/>
<gene>
    <name evidence="2" type="ORF">ET475_08700</name>
</gene>
<name>A0A4P6EQ41_9MICO</name>
<dbReference type="InterPro" id="IPR036927">
    <property type="entry name" value="Cyt_c_oxase-like_su1_sf"/>
</dbReference>
<protein>
    <submittedName>
        <fullName evidence="2">Uncharacterized protein</fullName>
    </submittedName>
</protein>
<evidence type="ECO:0000313" key="2">
    <source>
        <dbReference type="EMBL" id="QAY60058.1"/>
    </source>
</evidence>
<accession>A0A4P6EQ41</accession>
<dbReference type="KEGG" id="mprt:ET475_08700"/>
<dbReference type="Gene3D" id="1.20.210.10">
    <property type="entry name" value="Cytochrome c oxidase-like, subunit I domain"/>
    <property type="match status" value="1"/>
</dbReference>
<sequence length="97" mass="10218">MPASPSPARAVARVSVVGRSSPSSPGSTSGGRAGMPRRYADYAPSDGFTWMNQVSTTGAMLLGSSMIHFLSIPRRRPCLCDRGHRAGLTHAHAPARI</sequence>
<organism evidence="2 3">
    <name type="scientific">Microbacterium protaetiae</name>
    <dbReference type="NCBI Taxonomy" id="2509458"/>
    <lineage>
        <taxon>Bacteria</taxon>
        <taxon>Bacillati</taxon>
        <taxon>Actinomycetota</taxon>
        <taxon>Actinomycetes</taxon>
        <taxon>Micrococcales</taxon>
        <taxon>Microbacteriaceae</taxon>
        <taxon>Microbacterium</taxon>
    </lineage>
</organism>
<reference evidence="2 3" key="1">
    <citation type="submission" date="2019-01" db="EMBL/GenBank/DDBJ databases">
        <title>Genome sequencing of strain DFW100M-13.</title>
        <authorList>
            <person name="Heo J."/>
            <person name="Kim S.-J."/>
            <person name="Kim J.-S."/>
            <person name="Hong S.-B."/>
            <person name="Kwon S.-W."/>
        </authorList>
    </citation>
    <scope>NUCLEOTIDE SEQUENCE [LARGE SCALE GENOMIC DNA]</scope>
    <source>
        <strain evidence="2 3">DFW100M-13</strain>
    </source>
</reference>
<keyword evidence="3" id="KW-1185">Reference proteome</keyword>
<feature type="region of interest" description="Disordered" evidence="1">
    <location>
        <begin position="1"/>
        <end position="38"/>
    </location>
</feature>
<dbReference type="SUPFAM" id="SSF81442">
    <property type="entry name" value="Cytochrome c oxidase subunit I-like"/>
    <property type="match status" value="1"/>
</dbReference>
<dbReference type="Proteomes" id="UP000293995">
    <property type="component" value="Chromosome"/>
</dbReference>
<evidence type="ECO:0000256" key="1">
    <source>
        <dbReference type="SAM" id="MobiDB-lite"/>
    </source>
</evidence>
<feature type="compositionally biased region" description="Low complexity" evidence="1">
    <location>
        <begin position="1"/>
        <end position="27"/>
    </location>
</feature>
<dbReference type="AlphaFoldDB" id="A0A4P6EQ41"/>